<dbReference type="SMART" id="SM00267">
    <property type="entry name" value="GGDEF"/>
    <property type="match status" value="1"/>
</dbReference>
<proteinExistence type="predicted"/>
<dbReference type="AlphaFoldDB" id="A0A7C9GQH4"/>
<protein>
    <recommendedName>
        <fullName evidence="1">diguanylate cyclase</fullName>
        <ecNumber evidence="1">2.7.7.65</ecNumber>
    </recommendedName>
</protein>
<evidence type="ECO:0000313" key="6">
    <source>
        <dbReference type="Proteomes" id="UP000481327"/>
    </source>
</evidence>
<feature type="transmembrane region" description="Helical" evidence="3">
    <location>
        <begin position="238"/>
        <end position="256"/>
    </location>
</feature>
<evidence type="ECO:0000259" key="4">
    <source>
        <dbReference type="PROSITE" id="PS50887"/>
    </source>
</evidence>
<dbReference type="OrthoDB" id="9812260at2"/>
<feature type="transmembrane region" description="Helical" evidence="3">
    <location>
        <begin position="80"/>
        <end position="98"/>
    </location>
</feature>
<dbReference type="GO" id="GO:0005886">
    <property type="term" value="C:plasma membrane"/>
    <property type="evidence" value="ECO:0007669"/>
    <property type="project" value="TreeGrafter"/>
</dbReference>
<dbReference type="GO" id="GO:1902201">
    <property type="term" value="P:negative regulation of bacterial-type flagellum-dependent cell motility"/>
    <property type="evidence" value="ECO:0007669"/>
    <property type="project" value="TreeGrafter"/>
</dbReference>
<feature type="transmembrane region" description="Helical" evidence="3">
    <location>
        <begin position="48"/>
        <end position="68"/>
    </location>
</feature>
<feature type="transmembrane region" description="Helical" evidence="3">
    <location>
        <begin position="17"/>
        <end position="36"/>
    </location>
</feature>
<feature type="transmembrane region" description="Helical" evidence="3">
    <location>
        <begin position="151"/>
        <end position="167"/>
    </location>
</feature>
<dbReference type="SUPFAM" id="SSF55073">
    <property type="entry name" value="Nucleotide cyclase"/>
    <property type="match status" value="1"/>
</dbReference>
<dbReference type="PROSITE" id="PS50887">
    <property type="entry name" value="GGDEF"/>
    <property type="match status" value="1"/>
</dbReference>
<dbReference type="CDD" id="cd01949">
    <property type="entry name" value="GGDEF"/>
    <property type="match status" value="1"/>
</dbReference>
<sequence>MLVLVQLVAGSVWPDEVLVTVVALGGQALLVGHYAACQARVQRQNRALWWLLATAMLFWALAYVAIFVLQDIVAADSGHALIDSVLFMARGVPLLLMLTCGIDDEADRRIWRLDIAQAAVYLAAVSLLMLGNPLTDLPSLAVNETHAIRELQALALAVLATLVALLQRDRPGGGLFGPVAAMLLTYVASGLLVNHLFLVTWQVPSGSPWLVFGALPMLAFFLFRGVPPASLPGGLTQLAAPVGIIAPAIIPIATLAAVLTERLRGDPVGPALGMSAVLLYCWRMAMIQMRHRRSIADLVAAHKHAAGLSLTDPLTLLGNRRSFERALAGVTRSGEPLPVTVMMIDADWFKGYNDSLGHGAGDTALRRLAGAIRSAVPPGSAVARIGGEEFAMLTRLGDPAAALELGERIRAAVTALDVAHPRSPLGYLTVSVGIATSITDDSEALMSAADAALYDAKNAGRDCVRLAD</sequence>
<dbReference type="InterPro" id="IPR050469">
    <property type="entry name" value="Diguanylate_Cyclase"/>
</dbReference>
<feature type="transmembrane region" description="Helical" evidence="3">
    <location>
        <begin position="268"/>
        <end position="285"/>
    </location>
</feature>
<dbReference type="Pfam" id="PF00990">
    <property type="entry name" value="GGDEF"/>
    <property type="match status" value="1"/>
</dbReference>
<dbReference type="InterPro" id="IPR000160">
    <property type="entry name" value="GGDEF_dom"/>
</dbReference>
<evidence type="ECO:0000313" key="5">
    <source>
        <dbReference type="EMBL" id="MQT17673.1"/>
    </source>
</evidence>
<dbReference type="NCBIfam" id="TIGR00254">
    <property type="entry name" value="GGDEF"/>
    <property type="match status" value="1"/>
</dbReference>
<keyword evidence="3" id="KW-1133">Transmembrane helix</keyword>
<evidence type="ECO:0000256" key="3">
    <source>
        <dbReference type="SAM" id="Phobius"/>
    </source>
</evidence>
<dbReference type="RefSeq" id="WP_152578107.1">
    <property type="nucleotide sequence ID" value="NZ_JAATJI010000002.1"/>
</dbReference>
<dbReference type="GO" id="GO:0043709">
    <property type="term" value="P:cell adhesion involved in single-species biofilm formation"/>
    <property type="evidence" value="ECO:0007669"/>
    <property type="project" value="TreeGrafter"/>
</dbReference>
<evidence type="ECO:0000256" key="1">
    <source>
        <dbReference type="ARBA" id="ARBA00012528"/>
    </source>
</evidence>
<dbReference type="EC" id="2.7.7.65" evidence="1"/>
<keyword evidence="3" id="KW-0472">Membrane</keyword>
<organism evidence="5 6">
    <name type="scientific">Sandarakinorhabdus fusca</name>
    <dbReference type="NCBI Taxonomy" id="1439888"/>
    <lineage>
        <taxon>Bacteria</taxon>
        <taxon>Pseudomonadati</taxon>
        <taxon>Pseudomonadota</taxon>
        <taxon>Alphaproteobacteria</taxon>
        <taxon>Sphingomonadales</taxon>
        <taxon>Sphingosinicellaceae</taxon>
        <taxon>Sandarakinorhabdus</taxon>
    </lineage>
</organism>
<dbReference type="InterPro" id="IPR043128">
    <property type="entry name" value="Rev_trsase/Diguanyl_cyclase"/>
</dbReference>
<feature type="transmembrane region" description="Helical" evidence="3">
    <location>
        <begin position="179"/>
        <end position="203"/>
    </location>
</feature>
<feature type="transmembrane region" description="Helical" evidence="3">
    <location>
        <begin position="209"/>
        <end position="226"/>
    </location>
</feature>
<dbReference type="InterPro" id="IPR029787">
    <property type="entry name" value="Nucleotide_cyclase"/>
</dbReference>
<gene>
    <name evidence="5" type="ORF">F3168_10405</name>
</gene>
<dbReference type="EMBL" id="WIOL01000003">
    <property type="protein sequence ID" value="MQT17673.1"/>
    <property type="molecule type" value="Genomic_DNA"/>
</dbReference>
<dbReference type="Proteomes" id="UP000481327">
    <property type="component" value="Unassembled WGS sequence"/>
</dbReference>
<accession>A0A7C9GQH4</accession>
<keyword evidence="6" id="KW-1185">Reference proteome</keyword>
<dbReference type="GO" id="GO:0052621">
    <property type="term" value="F:diguanylate cyclase activity"/>
    <property type="evidence" value="ECO:0007669"/>
    <property type="project" value="UniProtKB-EC"/>
</dbReference>
<reference evidence="5 6" key="1">
    <citation type="submission" date="2019-09" db="EMBL/GenBank/DDBJ databases">
        <title>Polymorphobacter sp. isolated from a lake in China.</title>
        <authorList>
            <person name="Liu Z."/>
        </authorList>
    </citation>
    <scope>NUCLEOTIDE SEQUENCE [LARGE SCALE GENOMIC DNA]</scope>
    <source>
        <strain evidence="5 6">D40P</strain>
    </source>
</reference>
<feature type="transmembrane region" description="Helical" evidence="3">
    <location>
        <begin position="110"/>
        <end position="131"/>
    </location>
</feature>
<dbReference type="Gene3D" id="3.30.70.270">
    <property type="match status" value="1"/>
</dbReference>
<comment type="catalytic activity">
    <reaction evidence="2">
        <text>2 GTP = 3',3'-c-di-GMP + 2 diphosphate</text>
        <dbReference type="Rhea" id="RHEA:24898"/>
        <dbReference type="ChEBI" id="CHEBI:33019"/>
        <dbReference type="ChEBI" id="CHEBI:37565"/>
        <dbReference type="ChEBI" id="CHEBI:58805"/>
        <dbReference type="EC" id="2.7.7.65"/>
    </reaction>
</comment>
<evidence type="ECO:0000256" key="2">
    <source>
        <dbReference type="ARBA" id="ARBA00034247"/>
    </source>
</evidence>
<keyword evidence="3" id="KW-0812">Transmembrane</keyword>
<name>A0A7C9GQH4_9SPHN</name>
<dbReference type="PANTHER" id="PTHR45138:SF9">
    <property type="entry name" value="DIGUANYLATE CYCLASE DGCM-RELATED"/>
    <property type="match status" value="1"/>
</dbReference>
<comment type="caution">
    <text evidence="5">The sequence shown here is derived from an EMBL/GenBank/DDBJ whole genome shotgun (WGS) entry which is preliminary data.</text>
</comment>
<dbReference type="PANTHER" id="PTHR45138">
    <property type="entry name" value="REGULATORY COMPONENTS OF SENSORY TRANSDUCTION SYSTEM"/>
    <property type="match status" value="1"/>
</dbReference>
<feature type="domain" description="GGDEF" evidence="4">
    <location>
        <begin position="337"/>
        <end position="468"/>
    </location>
</feature>